<dbReference type="OrthoDB" id="6516235at2759"/>
<dbReference type="CTD" id="9820979"/>
<dbReference type="GeneID" id="9820979"/>
<dbReference type="KEGG" id="crq:GCK72_005849"/>
<dbReference type="SUPFAM" id="SSF57501">
    <property type="entry name" value="Cystine-knot cytokines"/>
    <property type="match status" value="1"/>
</dbReference>
<keyword evidence="4 6" id="KW-0339">Growth factor</keyword>
<dbReference type="InterPro" id="IPR001839">
    <property type="entry name" value="TGF-b_C"/>
</dbReference>
<evidence type="ECO:0000313" key="7">
    <source>
        <dbReference type="EMBL" id="EFO91331.1"/>
    </source>
</evidence>
<gene>
    <name evidence="7" type="primary">Cre-tig-3</name>
    <name evidence="7" type="ORF">CRE_11684</name>
</gene>
<sequence>MTVERQKRQVLNALGLSSRPPEFFQRPIIPYSFRSAPKHDIYGGVLEKITIEPIQTSWSCTTPGAIVLDCFQYFLKSINSEIVSASIVFNLKSSNISVIIYEVDELFGDLQYIHRLEIKEILENNSIDISSSIQGWVKKRQIRKMIKIEIVNSVTLNVVDLQDILNSPPHFEVETFQPNTVFSGKSDCIGCCIVPFYVNFTEIGWNDWILSPSGFYANYCSGSCSNELDENYQMMKLSSKDQSMIPEPSCAPNYYGSIDMIVALTFQDIRKTRIHGMRALSCSCT</sequence>
<evidence type="ECO:0000313" key="8">
    <source>
        <dbReference type="Proteomes" id="UP000008281"/>
    </source>
</evidence>
<dbReference type="CDD" id="cd13752">
    <property type="entry name" value="TGF_beta_INHB"/>
    <property type="match status" value="1"/>
</dbReference>
<dbReference type="AlphaFoldDB" id="E3M438"/>
<accession>E3M438</accession>
<dbReference type="OMA" id="TEIGWND"/>
<evidence type="ECO:0000256" key="2">
    <source>
        <dbReference type="ARBA" id="ARBA00006656"/>
    </source>
</evidence>
<dbReference type="GO" id="GO:0005125">
    <property type="term" value="F:cytokine activity"/>
    <property type="evidence" value="ECO:0007669"/>
    <property type="project" value="TreeGrafter"/>
</dbReference>
<evidence type="ECO:0000256" key="6">
    <source>
        <dbReference type="RuleBase" id="RU000354"/>
    </source>
</evidence>
<evidence type="ECO:0000256" key="3">
    <source>
        <dbReference type="ARBA" id="ARBA00022525"/>
    </source>
</evidence>
<dbReference type="RefSeq" id="XP_003108822.2">
    <property type="nucleotide sequence ID" value="XM_003108774.2"/>
</dbReference>
<dbReference type="InterPro" id="IPR015615">
    <property type="entry name" value="TGF-beta-rel"/>
</dbReference>
<evidence type="ECO:0000256" key="1">
    <source>
        <dbReference type="ARBA" id="ARBA00004613"/>
    </source>
</evidence>
<dbReference type="PROSITE" id="PS00250">
    <property type="entry name" value="TGF_BETA_1"/>
    <property type="match status" value="1"/>
</dbReference>
<comment type="similarity">
    <text evidence="2 6">Belongs to the TGF-beta family.</text>
</comment>
<comment type="subcellular location">
    <subcellularLocation>
        <location evidence="1">Secreted</location>
    </subcellularLocation>
</comment>
<dbReference type="InterPro" id="IPR029034">
    <property type="entry name" value="Cystine-knot_cytokine"/>
</dbReference>
<dbReference type="Proteomes" id="UP000008281">
    <property type="component" value="Unassembled WGS sequence"/>
</dbReference>
<keyword evidence="8" id="KW-1185">Reference proteome</keyword>
<dbReference type="EMBL" id="DS268424">
    <property type="protein sequence ID" value="EFO91331.1"/>
    <property type="molecule type" value="Genomic_DNA"/>
</dbReference>
<dbReference type="InterPro" id="IPR017948">
    <property type="entry name" value="TGFb_CS"/>
</dbReference>
<dbReference type="SMART" id="SM00204">
    <property type="entry name" value="TGFB"/>
    <property type="match status" value="1"/>
</dbReference>
<protein>
    <submittedName>
        <fullName evidence="7">CRE-TIG-3 protein</fullName>
    </submittedName>
</protein>
<reference evidence="7" key="1">
    <citation type="submission" date="2007-07" db="EMBL/GenBank/DDBJ databases">
        <title>PCAP assembly of the Caenorhabditis remanei genome.</title>
        <authorList>
            <consortium name="The Caenorhabditis remanei Sequencing Consortium"/>
            <person name="Wilson R.K."/>
        </authorList>
    </citation>
    <scope>NUCLEOTIDE SEQUENCE [LARGE SCALE GENOMIC DNA]</scope>
    <source>
        <strain evidence="7">PB4641</strain>
    </source>
</reference>
<organism evidence="8">
    <name type="scientific">Caenorhabditis remanei</name>
    <name type="common">Caenorhabditis vulgaris</name>
    <dbReference type="NCBI Taxonomy" id="31234"/>
    <lineage>
        <taxon>Eukaryota</taxon>
        <taxon>Metazoa</taxon>
        <taxon>Ecdysozoa</taxon>
        <taxon>Nematoda</taxon>
        <taxon>Chromadorea</taxon>
        <taxon>Rhabditida</taxon>
        <taxon>Rhabditina</taxon>
        <taxon>Rhabditomorpha</taxon>
        <taxon>Rhabditoidea</taxon>
        <taxon>Rhabditidae</taxon>
        <taxon>Peloderinae</taxon>
        <taxon>Caenorhabditis</taxon>
    </lineage>
</organism>
<keyword evidence="3" id="KW-0964">Secreted</keyword>
<keyword evidence="5" id="KW-1015">Disulfide bond</keyword>
<dbReference type="Pfam" id="PF00019">
    <property type="entry name" value="TGF_beta"/>
    <property type="match status" value="1"/>
</dbReference>
<evidence type="ECO:0000256" key="5">
    <source>
        <dbReference type="ARBA" id="ARBA00023157"/>
    </source>
</evidence>
<dbReference type="GO" id="GO:0008083">
    <property type="term" value="F:growth factor activity"/>
    <property type="evidence" value="ECO:0007669"/>
    <property type="project" value="UniProtKB-KW"/>
</dbReference>
<name>E3M438_CAERE</name>
<dbReference type="Gene3D" id="2.10.90.10">
    <property type="entry name" value="Cystine-knot cytokines"/>
    <property type="match status" value="1"/>
</dbReference>
<dbReference type="GO" id="GO:0005615">
    <property type="term" value="C:extracellular space"/>
    <property type="evidence" value="ECO:0007669"/>
    <property type="project" value="TreeGrafter"/>
</dbReference>
<proteinExistence type="inferred from homology"/>
<dbReference type="PANTHER" id="PTHR11848:SF309">
    <property type="entry name" value="INHIBIN BETA CHAIN"/>
    <property type="match status" value="1"/>
</dbReference>
<dbReference type="eggNOG" id="KOG3900">
    <property type="taxonomic scope" value="Eukaryota"/>
</dbReference>
<dbReference type="PANTHER" id="PTHR11848">
    <property type="entry name" value="TGF-BETA FAMILY"/>
    <property type="match status" value="1"/>
</dbReference>
<dbReference type="HOGENOM" id="CLU_084302_0_0_1"/>
<evidence type="ECO:0000256" key="4">
    <source>
        <dbReference type="ARBA" id="ARBA00023030"/>
    </source>
</evidence>
<dbReference type="PROSITE" id="PS51362">
    <property type="entry name" value="TGF_BETA_2"/>
    <property type="match status" value="1"/>
</dbReference>
<dbReference type="STRING" id="31234.E3M438"/>